<sequence>MRNHNEENLSFFVISIRPHLGHSTVIISCSSSPSKSFSSSFISILLIFLLLLNFLKHFGWEFFCAAKIHKKRRG</sequence>
<name>A0ACB0YQW6_MELEN</name>
<reference evidence="1" key="1">
    <citation type="submission" date="2023-11" db="EMBL/GenBank/DDBJ databases">
        <authorList>
            <person name="Poullet M."/>
        </authorList>
    </citation>
    <scope>NUCLEOTIDE SEQUENCE</scope>
    <source>
        <strain evidence="1">E1834</strain>
    </source>
</reference>
<dbReference type="EMBL" id="CAVMJV010000017">
    <property type="protein sequence ID" value="CAK5058779.1"/>
    <property type="molecule type" value="Genomic_DNA"/>
</dbReference>
<keyword evidence="2" id="KW-1185">Reference proteome</keyword>
<organism evidence="1 2">
    <name type="scientific">Meloidogyne enterolobii</name>
    <name type="common">Root-knot nematode worm</name>
    <name type="synonym">Meloidogyne mayaguensis</name>
    <dbReference type="NCBI Taxonomy" id="390850"/>
    <lineage>
        <taxon>Eukaryota</taxon>
        <taxon>Metazoa</taxon>
        <taxon>Ecdysozoa</taxon>
        <taxon>Nematoda</taxon>
        <taxon>Chromadorea</taxon>
        <taxon>Rhabditida</taxon>
        <taxon>Tylenchina</taxon>
        <taxon>Tylenchomorpha</taxon>
        <taxon>Tylenchoidea</taxon>
        <taxon>Meloidogynidae</taxon>
        <taxon>Meloidogyninae</taxon>
        <taxon>Meloidogyne</taxon>
    </lineage>
</organism>
<comment type="caution">
    <text evidence="1">The sequence shown here is derived from an EMBL/GenBank/DDBJ whole genome shotgun (WGS) entry which is preliminary data.</text>
</comment>
<gene>
    <name evidence="1" type="ORF">MENTE1834_LOCUS15533</name>
</gene>
<evidence type="ECO:0000313" key="1">
    <source>
        <dbReference type="EMBL" id="CAK5058779.1"/>
    </source>
</evidence>
<protein>
    <submittedName>
        <fullName evidence="1">Uncharacterized protein</fullName>
    </submittedName>
</protein>
<accession>A0ACB0YQW6</accession>
<proteinExistence type="predicted"/>
<dbReference type="Proteomes" id="UP001497535">
    <property type="component" value="Unassembled WGS sequence"/>
</dbReference>
<evidence type="ECO:0000313" key="2">
    <source>
        <dbReference type="Proteomes" id="UP001497535"/>
    </source>
</evidence>